<reference evidence="1 2" key="1">
    <citation type="submission" date="2020-01" db="EMBL/GenBank/DDBJ databases">
        <title>Genomes of bacteria type strains.</title>
        <authorList>
            <person name="Chen J."/>
            <person name="Zhu S."/>
            <person name="Yang J."/>
        </authorList>
    </citation>
    <scope>NUCLEOTIDE SEQUENCE [LARGE SCALE GENOMIC DNA]</scope>
    <source>
        <strain evidence="1 2">LMG 24078</strain>
    </source>
</reference>
<dbReference type="RefSeq" id="WP_163106513.1">
    <property type="nucleotide sequence ID" value="NZ_JAAAWO010000006.1"/>
</dbReference>
<evidence type="ECO:0000313" key="1">
    <source>
        <dbReference type="EMBL" id="NDW15794.1"/>
    </source>
</evidence>
<organism evidence="1 2">
    <name type="scientific">Alteromonas genovensis</name>
    <dbReference type="NCBI Taxonomy" id="471225"/>
    <lineage>
        <taxon>Bacteria</taxon>
        <taxon>Pseudomonadati</taxon>
        <taxon>Pseudomonadota</taxon>
        <taxon>Gammaproteobacteria</taxon>
        <taxon>Alteromonadales</taxon>
        <taxon>Alteromonadaceae</taxon>
        <taxon>Alteromonas/Salinimonas group</taxon>
        <taxon>Alteromonas</taxon>
    </lineage>
</organism>
<protein>
    <recommendedName>
        <fullName evidence="3">GIY-YIG nuclease family protein</fullName>
    </recommendedName>
</protein>
<dbReference type="EMBL" id="JAAAWO010000006">
    <property type="protein sequence ID" value="NDW15794.1"/>
    <property type="molecule type" value="Genomic_DNA"/>
</dbReference>
<evidence type="ECO:0008006" key="3">
    <source>
        <dbReference type="Google" id="ProtNLM"/>
    </source>
</evidence>
<gene>
    <name evidence="1" type="ORF">GTQ48_09720</name>
</gene>
<evidence type="ECO:0000313" key="2">
    <source>
        <dbReference type="Proteomes" id="UP000471381"/>
    </source>
</evidence>
<name>A0A6N9TEQ5_9ALTE</name>
<keyword evidence="2" id="KW-1185">Reference proteome</keyword>
<sequence>MLERSDVEWPLWRKKVDGTFLKEFATPIPQWVQKIWQIKENYSAVRSKSDEMSKVHIQFKKHIFEGNVVKRKSQDGYRYRLSFERGLGRKLQDIYLMTFMRAIEAELTEGVSHRQVEKDISFWEFLDIEFDIANRLFIFTPSFTVEPQFPQLFNRLIDSAPLKAVATSLLSGEYARIHKQDWKPRSEYKLEIGASNVIYMLLDTKNQLIYVGEANQLIPRFNSGHPDIKEWNYYKYNVIPPELSKYRLAIERMLIRDFASILANKQNIKSILISDYQLVNRKIDV</sequence>
<dbReference type="Proteomes" id="UP000471381">
    <property type="component" value="Unassembled WGS sequence"/>
</dbReference>
<dbReference type="AlphaFoldDB" id="A0A6N9TEQ5"/>
<comment type="caution">
    <text evidence="1">The sequence shown here is derived from an EMBL/GenBank/DDBJ whole genome shotgun (WGS) entry which is preliminary data.</text>
</comment>
<proteinExistence type="predicted"/>
<accession>A0A6N9TEQ5</accession>